<gene>
    <name evidence="3" type="ORF">ACFF45_18730</name>
</gene>
<dbReference type="InterPro" id="IPR036388">
    <property type="entry name" value="WH-like_DNA-bd_sf"/>
</dbReference>
<proteinExistence type="predicted"/>
<dbReference type="PROSITE" id="PS50921">
    <property type="entry name" value="ANTAR"/>
    <property type="match status" value="1"/>
</dbReference>
<reference evidence="3 4" key="1">
    <citation type="submission" date="2024-09" db="EMBL/GenBank/DDBJ databases">
        <authorList>
            <person name="Sun Q."/>
            <person name="Mori K."/>
        </authorList>
    </citation>
    <scope>NUCLEOTIDE SEQUENCE [LARGE SCALE GENOMIC DNA]</scope>
    <source>
        <strain evidence="3 4">JCM 6917</strain>
    </source>
</reference>
<protein>
    <submittedName>
        <fullName evidence="3">ANTAR domain-containing protein</fullName>
    </submittedName>
</protein>
<dbReference type="InterPro" id="IPR005561">
    <property type="entry name" value="ANTAR"/>
</dbReference>
<accession>A0ABV5N3L1</accession>
<dbReference type="EMBL" id="JBHMCY010000033">
    <property type="protein sequence ID" value="MFB9464686.1"/>
    <property type="molecule type" value="Genomic_DNA"/>
</dbReference>
<dbReference type="Pfam" id="PF03861">
    <property type="entry name" value="ANTAR"/>
    <property type="match status" value="1"/>
</dbReference>
<dbReference type="SMART" id="SM01012">
    <property type="entry name" value="ANTAR"/>
    <property type="match status" value="1"/>
</dbReference>
<feature type="domain" description="ANTAR" evidence="2">
    <location>
        <begin position="11"/>
        <end position="72"/>
    </location>
</feature>
<dbReference type="InterPro" id="IPR011006">
    <property type="entry name" value="CheY-like_superfamily"/>
</dbReference>
<dbReference type="SUPFAM" id="SSF52172">
    <property type="entry name" value="CheY-like"/>
    <property type="match status" value="1"/>
</dbReference>
<organism evidence="3 4">
    <name type="scientific">Streptomyces cinereospinus</name>
    <dbReference type="NCBI Taxonomy" id="285561"/>
    <lineage>
        <taxon>Bacteria</taxon>
        <taxon>Bacillati</taxon>
        <taxon>Actinomycetota</taxon>
        <taxon>Actinomycetes</taxon>
        <taxon>Kitasatosporales</taxon>
        <taxon>Streptomycetaceae</taxon>
        <taxon>Streptomyces</taxon>
    </lineage>
</organism>
<dbReference type="Proteomes" id="UP001589709">
    <property type="component" value="Unassembled WGS sequence"/>
</dbReference>
<evidence type="ECO:0000259" key="2">
    <source>
        <dbReference type="PROSITE" id="PS50921"/>
    </source>
</evidence>
<keyword evidence="4" id="KW-1185">Reference proteome</keyword>
<feature type="region of interest" description="Disordered" evidence="1">
    <location>
        <begin position="94"/>
        <end position="120"/>
    </location>
</feature>
<evidence type="ECO:0000256" key="1">
    <source>
        <dbReference type="SAM" id="MobiDB-lite"/>
    </source>
</evidence>
<comment type="caution">
    <text evidence="3">The sequence shown here is derived from an EMBL/GenBank/DDBJ whole genome shotgun (WGS) entry which is preliminary data.</text>
</comment>
<evidence type="ECO:0000313" key="4">
    <source>
        <dbReference type="Proteomes" id="UP001589709"/>
    </source>
</evidence>
<name>A0ABV5N3L1_9ACTN</name>
<dbReference type="RefSeq" id="WP_381347380.1">
    <property type="nucleotide sequence ID" value="NZ_JBHMCY010000033.1"/>
</dbReference>
<dbReference type="Gene3D" id="1.10.10.10">
    <property type="entry name" value="Winged helix-like DNA-binding domain superfamily/Winged helix DNA-binding domain"/>
    <property type="match status" value="1"/>
</dbReference>
<evidence type="ECO:0000313" key="3">
    <source>
        <dbReference type="EMBL" id="MFB9464686.1"/>
    </source>
</evidence>
<sequence length="120" mass="13409">MIDNDGQAERLAVLQQEVEQLRRAVHSHALIDQAIGVVMTVGGLRPEQGWEVLRHISQHTNVKLREVARCLVRWPSTRQLPEVVRRALPRAVEHVRRLDGGPGGERGGEEATGPRQEHPG</sequence>